<comment type="caution">
    <text evidence="2">The sequence shown here is derived from an EMBL/GenBank/DDBJ whole genome shotgun (WGS) entry which is preliminary data.</text>
</comment>
<organism evidence="2 3">
    <name type="scientific">Dankookia rubra</name>
    <dbReference type="NCBI Taxonomy" id="1442381"/>
    <lineage>
        <taxon>Bacteria</taxon>
        <taxon>Pseudomonadati</taxon>
        <taxon>Pseudomonadota</taxon>
        <taxon>Alphaproteobacteria</taxon>
        <taxon>Acetobacterales</taxon>
        <taxon>Roseomonadaceae</taxon>
        <taxon>Dankookia</taxon>
    </lineage>
</organism>
<name>A0A4R5Q9D2_9PROT</name>
<feature type="transmembrane region" description="Helical" evidence="1">
    <location>
        <begin position="37"/>
        <end position="56"/>
    </location>
</feature>
<accession>A0A4R5Q9D2</accession>
<dbReference type="AlphaFoldDB" id="A0A4R5Q9D2"/>
<evidence type="ECO:0000313" key="3">
    <source>
        <dbReference type="Proteomes" id="UP000295096"/>
    </source>
</evidence>
<gene>
    <name evidence="2" type="ORF">E2C06_28265</name>
</gene>
<keyword evidence="1" id="KW-1133">Transmembrane helix</keyword>
<evidence type="ECO:0000313" key="2">
    <source>
        <dbReference type="EMBL" id="TDH59273.1"/>
    </source>
</evidence>
<reference evidence="2 3" key="1">
    <citation type="journal article" date="2016" name="J. Microbiol.">
        <title>Dankookia rubra gen. nov., sp. nov., an alphaproteobacterium isolated from sediment of a shallow stream.</title>
        <authorList>
            <person name="Kim W.H."/>
            <person name="Kim D.H."/>
            <person name="Kang K."/>
            <person name="Ahn T.Y."/>
        </authorList>
    </citation>
    <scope>NUCLEOTIDE SEQUENCE [LARGE SCALE GENOMIC DNA]</scope>
    <source>
        <strain evidence="2 3">JCM30602</strain>
    </source>
</reference>
<proteinExistence type="predicted"/>
<keyword evidence="1" id="KW-0812">Transmembrane</keyword>
<dbReference type="Proteomes" id="UP000295096">
    <property type="component" value="Unassembled WGS sequence"/>
</dbReference>
<evidence type="ECO:0000256" key="1">
    <source>
        <dbReference type="SAM" id="Phobius"/>
    </source>
</evidence>
<dbReference type="RefSeq" id="WP_133291931.1">
    <property type="nucleotide sequence ID" value="NZ_SMSJ01000073.1"/>
</dbReference>
<keyword evidence="1" id="KW-0472">Membrane</keyword>
<sequence>MQRFACALIGSAMMMITALVALLLSDALSPGRVPPMLAFWAACGAGLLLIGGLVLLESGSAAADPLRQGGGLRSTGMRANGLG</sequence>
<keyword evidence="3" id="KW-1185">Reference proteome</keyword>
<protein>
    <submittedName>
        <fullName evidence="2">Uncharacterized protein</fullName>
    </submittedName>
</protein>
<dbReference type="EMBL" id="SMSJ01000073">
    <property type="protein sequence ID" value="TDH59273.1"/>
    <property type="molecule type" value="Genomic_DNA"/>
</dbReference>